<evidence type="ECO:0000256" key="3">
    <source>
        <dbReference type="ARBA" id="ARBA00022801"/>
    </source>
</evidence>
<organism evidence="9 10">
    <name type="scientific">Pleurodeles waltl</name>
    <name type="common">Iberian ribbed newt</name>
    <dbReference type="NCBI Taxonomy" id="8319"/>
    <lineage>
        <taxon>Eukaryota</taxon>
        <taxon>Metazoa</taxon>
        <taxon>Chordata</taxon>
        <taxon>Craniata</taxon>
        <taxon>Vertebrata</taxon>
        <taxon>Euteleostomi</taxon>
        <taxon>Amphibia</taxon>
        <taxon>Batrachia</taxon>
        <taxon>Caudata</taxon>
        <taxon>Salamandroidea</taxon>
        <taxon>Salamandridae</taxon>
        <taxon>Pleurodelinae</taxon>
        <taxon>Pleurodeles</taxon>
    </lineage>
</organism>
<evidence type="ECO:0000256" key="6">
    <source>
        <dbReference type="ARBA" id="ARBA00023157"/>
    </source>
</evidence>
<sequence>MKHRRPVGGASGEGPPVPAQLLSAYKAAPSRLRGSLREERWAPEQQIGLYPELSRGVSRMWTGTLPALLASLLTSALASRFLDAKWEAWKTKYGRAYTTPEEELVRRERWQTNWKMVVDHNKQADLANRTYRMALNHFADRTRSELESMSCLKIPTIKPKSVSKRWSAHTLPAHVDWRDENCVTSVKDQGNCGSCWAFAAVGALESRYCIKTQELIEMSEQELVDCDGTDDGCCGGFPYFAFRYLSDHGIMAASDYKYKARLGECRLKNNKAIAMNMSKFYAMDGEENMAAAVATDGPVTVGFAVTMNFFFYSEGIYDDECDVPPNHAIILIGYGTEDHEDYWIIKNSWGVDWGEEGFGKIRRNANVCTIGQIGSSMDLL</sequence>
<dbReference type="PROSITE" id="PS00640">
    <property type="entry name" value="THIOL_PROTEASE_ASN"/>
    <property type="match status" value="1"/>
</dbReference>
<evidence type="ECO:0000256" key="1">
    <source>
        <dbReference type="ARBA" id="ARBA00008455"/>
    </source>
</evidence>
<dbReference type="EMBL" id="JANPWB010000007">
    <property type="protein sequence ID" value="KAJ1168197.1"/>
    <property type="molecule type" value="Genomic_DNA"/>
</dbReference>
<keyword evidence="6" id="KW-1015">Disulfide bond</keyword>
<dbReference type="InterPro" id="IPR013201">
    <property type="entry name" value="Prot_inhib_I29"/>
</dbReference>
<comment type="caution">
    <text evidence="9">The sequence shown here is derived from an EMBL/GenBank/DDBJ whole genome shotgun (WGS) entry which is preliminary data.</text>
</comment>
<dbReference type="PROSITE" id="PS00139">
    <property type="entry name" value="THIOL_PROTEASE_CYS"/>
    <property type="match status" value="1"/>
</dbReference>
<gene>
    <name evidence="9" type="ORF">NDU88_000146</name>
</gene>
<dbReference type="GO" id="GO:0006508">
    <property type="term" value="P:proteolysis"/>
    <property type="evidence" value="ECO:0007669"/>
    <property type="project" value="UniProtKB-KW"/>
</dbReference>
<comment type="similarity">
    <text evidence="1">Belongs to the peptidase C1 family.</text>
</comment>
<name>A0AAV7SWC6_PLEWA</name>
<reference evidence="9" key="1">
    <citation type="journal article" date="2022" name="bioRxiv">
        <title>Sequencing and chromosome-scale assembly of the giantPleurodeles waltlgenome.</title>
        <authorList>
            <person name="Brown T."/>
            <person name="Elewa A."/>
            <person name="Iarovenko S."/>
            <person name="Subramanian E."/>
            <person name="Araus A.J."/>
            <person name="Petzold A."/>
            <person name="Susuki M."/>
            <person name="Suzuki K.-i.T."/>
            <person name="Hayashi T."/>
            <person name="Toyoda A."/>
            <person name="Oliveira C."/>
            <person name="Osipova E."/>
            <person name="Leigh N.D."/>
            <person name="Simon A."/>
            <person name="Yun M.H."/>
        </authorList>
    </citation>
    <scope>NUCLEOTIDE SEQUENCE</scope>
    <source>
        <strain evidence="9">20211129_DDA</strain>
        <tissue evidence="9">Liver</tissue>
    </source>
</reference>
<dbReference type="SMART" id="SM00848">
    <property type="entry name" value="Inhibitor_I29"/>
    <property type="match status" value="1"/>
</dbReference>
<keyword evidence="3" id="KW-0378">Hydrolase</keyword>
<dbReference type="SUPFAM" id="SSF54001">
    <property type="entry name" value="Cysteine proteinases"/>
    <property type="match status" value="1"/>
</dbReference>
<dbReference type="InterPro" id="IPR039417">
    <property type="entry name" value="Peptidase_C1A_papain-like"/>
</dbReference>
<feature type="domain" description="Cathepsin propeptide inhibitor" evidence="8">
    <location>
        <begin position="86"/>
        <end position="146"/>
    </location>
</feature>
<dbReference type="GO" id="GO:0008234">
    <property type="term" value="F:cysteine-type peptidase activity"/>
    <property type="evidence" value="ECO:0007669"/>
    <property type="project" value="UniProtKB-KW"/>
</dbReference>
<dbReference type="Pfam" id="PF00112">
    <property type="entry name" value="Peptidase_C1"/>
    <property type="match status" value="1"/>
</dbReference>
<evidence type="ECO:0000256" key="2">
    <source>
        <dbReference type="ARBA" id="ARBA00022670"/>
    </source>
</evidence>
<evidence type="ECO:0000313" key="10">
    <source>
        <dbReference type="Proteomes" id="UP001066276"/>
    </source>
</evidence>
<evidence type="ECO:0000313" key="9">
    <source>
        <dbReference type="EMBL" id="KAJ1168197.1"/>
    </source>
</evidence>
<keyword evidence="5" id="KW-0865">Zymogen</keyword>
<dbReference type="PANTHER" id="PTHR12411">
    <property type="entry name" value="CYSTEINE PROTEASE FAMILY C1-RELATED"/>
    <property type="match status" value="1"/>
</dbReference>
<dbReference type="InterPro" id="IPR038765">
    <property type="entry name" value="Papain-like_cys_pep_sf"/>
</dbReference>
<protein>
    <submittedName>
        <fullName evidence="9">Uncharacterized protein</fullName>
    </submittedName>
</protein>
<keyword evidence="2" id="KW-0645">Protease</keyword>
<dbReference type="Proteomes" id="UP001066276">
    <property type="component" value="Chromosome 4_1"/>
</dbReference>
<evidence type="ECO:0000259" key="7">
    <source>
        <dbReference type="SMART" id="SM00645"/>
    </source>
</evidence>
<keyword evidence="10" id="KW-1185">Reference proteome</keyword>
<dbReference type="InterPro" id="IPR000169">
    <property type="entry name" value="Pept_cys_AS"/>
</dbReference>
<dbReference type="Gene3D" id="3.90.70.10">
    <property type="entry name" value="Cysteine proteinases"/>
    <property type="match status" value="1"/>
</dbReference>
<dbReference type="CDD" id="cd02248">
    <property type="entry name" value="Peptidase_C1A"/>
    <property type="match status" value="1"/>
</dbReference>
<evidence type="ECO:0000256" key="5">
    <source>
        <dbReference type="ARBA" id="ARBA00023145"/>
    </source>
</evidence>
<feature type="domain" description="Peptidase C1A papain C-terminal" evidence="7">
    <location>
        <begin position="171"/>
        <end position="379"/>
    </location>
</feature>
<dbReference type="FunFam" id="3.90.70.10:FF:000103">
    <property type="entry name" value="Hypothetical LOC496748"/>
    <property type="match status" value="1"/>
</dbReference>
<dbReference type="PRINTS" id="PR00705">
    <property type="entry name" value="PAPAIN"/>
</dbReference>
<dbReference type="InterPro" id="IPR000668">
    <property type="entry name" value="Peptidase_C1A_C"/>
</dbReference>
<dbReference type="Pfam" id="PF08246">
    <property type="entry name" value="Inhibitor_I29"/>
    <property type="match status" value="1"/>
</dbReference>
<dbReference type="InterPro" id="IPR025661">
    <property type="entry name" value="Pept_asp_AS"/>
</dbReference>
<keyword evidence="4" id="KW-0788">Thiol protease</keyword>
<evidence type="ECO:0000259" key="8">
    <source>
        <dbReference type="SMART" id="SM00848"/>
    </source>
</evidence>
<evidence type="ECO:0000256" key="4">
    <source>
        <dbReference type="ARBA" id="ARBA00022807"/>
    </source>
</evidence>
<dbReference type="AlphaFoldDB" id="A0AAV7SWC6"/>
<dbReference type="InterPro" id="IPR013128">
    <property type="entry name" value="Peptidase_C1A"/>
</dbReference>
<accession>A0AAV7SWC6</accession>
<dbReference type="SMART" id="SM00645">
    <property type="entry name" value="Pept_C1"/>
    <property type="match status" value="1"/>
</dbReference>
<proteinExistence type="inferred from homology"/>